<dbReference type="STRING" id="261654.GA0070611_2078"/>
<dbReference type="EMBL" id="LT594323">
    <property type="protein sequence ID" value="SBT42733.1"/>
    <property type="molecule type" value="Genomic_DNA"/>
</dbReference>
<dbReference type="Proteomes" id="UP000199385">
    <property type="component" value="Chromosome I"/>
</dbReference>
<name>A0A1A8ZFW8_9ACTN</name>
<dbReference type="PANTHER" id="PTHR36836">
    <property type="entry name" value="COLANIC ACID BIOSYNTHESIS PROTEIN WCAK"/>
    <property type="match status" value="1"/>
</dbReference>
<dbReference type="InterPro" id="IPR007345">
    <property type="entry name" value="Polysacch_pyruvyl_Trfase"/>
</dbReference>
<accession>A0A1A8ZFW8</accession>
<evidence type="ECO:0000313" key="2">
    <source>
        <dbReference type="EMBL" id="SBT42733.1"/>
    </source>
</evidence>
<sequence>MTLHYLVSPAGVPNYGDELIILGWLRHLAETAPEVDVVVDCLNPVRARSTLTGAHPRLRLTDTLWQLCLRNWTAGPQATTETVRGMVAAPATAADLAPGIELLRTADVVHLVGGGFINDIWPPFVGLLAGITAAVGHSGGLAAMSGQGLWPPPAGAEDLVRDLARRFDVIDVRDQRSAELIGAPGLTVSGDDAYLRTPPTAGGADVPEVMVSLQSQLAAVDGERLLEFVGRVLRDWGVAGVGLVECAPDQDRDMLAAAQRVLPVTRRYDLPEILRDGLPVRPGQCWLSTRFHPHLVAAAGGASGVALSISPDYYATKHRSLVDAGSRWTILDELRVPERPAAGGYPPERLRDLRAGKLAVARRIHAGAPVGRS</sequence>
<dbReference type="OrthoDB" id="8444043at2"/>
<dbReference type="AlphaFoldDB" id="A0A1A8ZFW8"/>
<keyword evidence="2" id="KW-0808">Transferase</keyword>
<gene>
    <name evidence="2" type="ORF">GA0070611_2078</name>
</gene>
<organism evidence="2 3">
    <name type="scientific">Micromonospora auratinigra</name>
    <dbReference type="NCBI Taxonomy" id="261654"/>
    <lineage>
        <taxon>Bacteria</taxon>
        <taxon>Bacillati</taxon>
        <taxon>Actinomycetota</taxon>
        <taxon>Actinomycetes</taxon>
        <taxon>Micromonosporales</taxon>
        <taxon>Micromonosporaceae</taxon>
        <taxon>Micromonospora</taxon>
    </lineage>
</organism>
<dbReference type="RefSeq" id="WP_157740287.1">
    <property type="nucleotide sequence ID" value="NZ_LT594323.1"/>
</dbReference>
<evidence type="ECO:0000313" key="3">
    <source>
        <dbReference type="Proteomes" id="UP000199385"/>
    </source>
</evidence>
<reference evidence="3" key="1">
    <citation type="submission" date="2016-06" db="EMBL/GenBank/DDBJ databases">
        <authorList>
            <person name="Varghese N."/>
            <person name="Submissions Spin"/>
        </authorList>
    </citation>
    <scope>NUCLEOTIDE SEQUENCE [LARGE SCALE GENOMIC DNA]</scope>
    <source>
        <strain evidence="3">DSM 44815</strain>
    </source>
</reference>
<evidence type="ECO:0000259" key="1">
    <source>
        <dbReference type="Pfam" id="PF04230"/>
    </source>
</evidence>
<feature type="domain" description="Polysaccharide pyruvyl transferase" evidence="1">
    <location>
        <begin position="14"/>
        <end position="309"/>
    </location>
</feature>
<dbReference type="PANTHER" id="PTHR36836:SF1">
    <property type="entry name" value="COLANIC ACID BIOSYNTHESIS PROTEIN WCAK"/>
    <property type="match status" value="1"/>
</dbReference>
<dbReference type="PATRIC" id="fig|261654.4.peg.2116"/>
<keyword evidence="3" id="KW-1185">Reference proteome</keyword>
<proteinExistence type="predicted"/>
<protein>
    <submittedName>
        <fullName evidence="2">Polysaccharide pyruvyl transferase family protein WcaK</fullName>
    </submittedName>
</protein>
<dbReference type="Pfam" id="PF04230">
    <property type="entry name" value="PS_pyruv_trans"/>
    <property type="match status" value="1"/>
</dbReference>
<dbReference type="GO" id="GO:0016740">
    <property type="term" value="F:transferase activity"/>
    <property type="evidence" value="ECO:0007669"/>
    <property type="project" value="UniProtKB-KW"/>
</dbReference>